<organism evidence="1 2">
    <name type="scientific">Toxocara canis</name>
    <name type="common">Canine roundworm</name>
    <dbReference type="NCBI Taxonomy" id="6265"/>
    <lineage>
        <taxon>Eukaryota</taxon>
        <taxon>Metazoa</taxon>
        <taxon>Ecdysozoa</taxon>
        <taxon>Nematoda</taxon>
        <taxon>Chromadorea</taxon>
        <taxon>Rhabditida</taxon>
        <taxon>Spirurina</taxon>
        <taxon>Ascaridomorpha</taxon>
        <taxon>Ascaridoidea</taxon>
        <taxon>Toxocaridae</taxon>
        <taxon>Toxocara</taxon>
    </lineage>
</organism>
<name>A0A0B2V940_TOXCA</name>
<proteinExistence type="predicted"/>
<dbReference type="Proteomes" id="UP000031036">
    <property type="component" value="Unassembled WGS sequence"/>
</dbReference>
<gene>
    <name evidence="1" type="ORF">Tcan_08710</name>
</gene>
<reference evidence="1 2" key="1">
    <citation type="submission" date="2014-11" db="EMBL/GenBank/DDBJ databases">
        <title>Genetic blueprint of the zoonotic pathogen Toxocara canis.</title>
        <authorList>
            <person name="Zhu X.-Q."/>
            <person name="Korhonen P.K."/>
            <person name="Cai H."/>
            <person name="Young N.D."/>
            <person name="Nejsum P."/>
            <person name="von Samson-Himmelstjerna G."/>
            <person name="Boag P.R."/>
            <person name="Tan P."/>
            <person name="Li Q."/>
            <person name="Min J."/>
            <person name="Yang Y."/>
            <person name="Wang X."/>
            <person name="Fang X."/>
            <person name="Hall R.S."/>
            <person name="Hofmann A."/>
            <person name="Sternberg P.W."/>
            <person name="Jex A.R."/>
            <person name="Gasser R.B."/>
        </authorList>
    </citation>
    <scope>NUCLEOTIDE SEQUENCE [LARGE SCALE GENOMIC DNA]</scope>
    <source>
        <strain evidence="1">PN_DK_2014</strain>
    </source>
</reference>
<protein>
    <submittedName>
        <fullName evidence="1">Uncharacterized protein</fullName>
    </submittedName>
</protein>
<comment type="caution">
    <text evidence="1">The sequence shown here is derived from an EMBL/GenBank/DDBJ whole genome shotgun (WGS) entry which is preliminary data.</text>
</comment>
<evidence type="ECO:0000313" key="1">
    <source>
        <dbReference type="EMBL" id="KHN79936.1"/>
    </source>
</evidence>
<feature type="non-terminal residue" evidence="1">
    <location>
        <position position="1"/>
    </location>
</feature>
<sequence length="156" mass="17529">EIEHFLVCILKAYESDEVDIPNKENAYKEALKEFLTELVICMDIGRHIIASPKGSHLMVAISDYVCGNSMSLDELFEFTSESSPYNYGLVVSEYESDAILGILICELLRRYVPNFVEMAFANCASLAEGSAHYELLSRLFSQLSIISEKGSRELNL</sequence>
<keyword evidence="2" id="KW-1185">Reference proteome</keyword>
<dbReference type="AlphaFoldDB" id="A0A0B2V940"/>
<accession>A0A0B2V940</accession>
<evidence type="ECO:0000313" key="2">
    <source>
        <dbReference type="Proteomes" id="UP000031036"/>
    </source>
</evidence>
<dbReference type="EMBL" id="JPKZ01001803">
    <property type="protein sequence ID" value="KHN79936.1"/>
    <property type="molecule type" value="Genomic_DNA"/>
</dbReference>